<gene>
    <name evidence="2" type="ordered locus">Zymop_1666</name>
</gene>
<evidence type="ECO:0000313" key="2">
    <source>
        <dbReference type="EMBL" id="AEI38554.1"/>
    </source>
</evidence>
<feature type="domain" description="N-acetyltransferase" evidence="1">
    <location>
        <begin position="45"/>
        <end position="128"/>
    </location>
</feature>
<dbReference type="PATRIC" id="fig|579138.3.peg.1770"/>
<evidence type="ECO:0000259" key="1">
    <source>
        <dbReference type="Pfam" id="PF00583"/>
    </source>
</evidence>
<dbReference type="SUPFAM" id="SSF55729">
    <property type="entry name" value="Acyl-CoA N-acyltransferases (Nat)"/>
    <property type="match status" value="1"/>
</dbReference>
<dbReference type="InterPro" id="IPR016181">
    <property type="entry name" value="Acyl_CoA_acyltransferase"/>
</dbReference>
<dbReference type="KEGG" id="zmp:Zymop_1666"/>
<dbReference type="RefSeq" id="WP_013934942.1">
    <property type="nucleotide sequence ID" value="NC_015709.1"/>
</dbReference>
<evidence type="ECO:0000313" key="3">
    <source>
        <dbReference type="Proteomes" id="UP000000491"/>
    </source>
</evidence>
<name>F8EWE4_ZYMMT</name>
<dbReference type="Gene3D" id="3.40.630.30">
    <property type="match status" value="1"/>
</dbReference>
<reference evidence="2 3" key="1">
    <citation type="journal article" date="2011" name="J. Bacteriol.">
        <title>Genome sequence of the ethanol-producing Zymomonas mobilis subsp. pomaceae lectotype strain ATCC 29192.</title>
        <authorList>
            <person name="Kouvelis V.N."/>
            <person name="Davenport K.W."/>
            <person name="Brettin T.S."/>
            <person name="Bruce D."/>
            <person name="Detter C."/>
            <person name="Han C.S."/>
            <person name="Nolan M."/>
            <person name="Tapia R."/>
            <person name="Damoulaki A."/>
            <person name="Kyrpides N.C."/>
            <person name="Typas M.A."/>
            <person name="Pappas K.M."/>
        </authorList>
    </citation>
    <scope>NUCLEOTIDE SEQUENCE [LARGE SCALE GENOMIC DNA]</scope>
    <source>
        <strain evidence="3">ATCC 29192 / DSM 22645 / JCM 10191 / CCUG 17912 / NBRC 13757 / NCIMB 11200 / NRRL B-4491 / Barker I</strain>
    </source>
</reference>
<dbReference type="PANTHER" id="PTHR41368">
    <property type="entry name" value="PROTEIN YGHO"/>
    <property type="match status" value="1"/>
</dbReference>
<dbReference type="Proteomes" id="UP000000491">
    <property type="component" value="Chromosome"/>
</dbReference>
<sequence length="385" mass="44604">MADLKIYPIGTTQSRNLNRFIEVAYELNRHNENWIAPLRSELREQLNSQKNPWFEHAEAEYFLAERDGKLVGRISAHIEKLTQKTPPEQGGGVDVGMWGMFEATDQEVADALLKTAENWHRNRGIKKIVGPISLSIWEEPGLLIKGHDHPPTIMMGHQRADYRAWIEAEGHKGIKDLFTYELDITKPFPPLIQKIVASGEKNARIKIRKVNKNNFMKEARLLMDILNDAWSKNWGYVPLTDKEIEHARHNLEPIVFEDLIMVAEVDGEPAAFMMTLPDVNEKLAEFKGKLFPFNWIKMLWWLRKPRVRTMRVPLMGVRKKFQTSRIASQVAFMMIEYIRRNSVANYGASRGEIGWILDDNQGMRSIATAIHSDINRIYRIYSKNI</sequence>
<protein>
    <recommendedName>
        <fullName evidence="1">N-acetyltransferase domain-containing protein</fullName>
    </recommendedName>
</protein>
<dbReference type="CDD" id="cd04301">
    <property type="entry name" value="NAT_SF"/>
    <property type="match status" value="1"/>
</dbReference>
<dbReference type="AlphaFoldDB" id="F8EWE4"/>
<proteinExistence type="predicted"/>
<dbReference type="eggNOG" id="COG0456">
    <property type="taxonomic scope" value="Bacteria"/>
</dbReference>
<dbReference type="Pfam" id="PF00583">
    <property type="entry name" value="Acetyltransf_1"/>
    <property type="match status" value="1"/>
</dbReference>
<dbReference type="STRING" id="579138.Zymop_1666"/>
<dbReference type="InterPro" id="IPR039968">
    <property type="entry name" value="BcerS-like"/>
</dbReference>
<accession>F8EWE4</accession>
<dbReference type="GO" id="GO:0016747">
    <property type="term" value="F:acyltransferase activity, transferring groups other than amino-acyl groups"/>
    <property type="evidence" value="ECO:0007669"/>
    <property type="project" value="InterPro"/>
</dbReference>
<dbReference type="HOGENOM" id="CLU_053649_0_0_5"/>
<dbReference type="PANTHER" id="PTHR41368:SF1">
    <property type="entry name" value="PROTEIN YGHO"/>
    <property type="match status" value="1"/>
</dbReference>
<organism evidence="2 3">
    <name type="scientific">Zymomonas mobilis subsp. pomaceae (strain ATCC 29192 / DSM 22645 / JCM 10191 / CCUG 17912 / NBRC 13757 / NCIMB 11200 / NRRL B-4491 / Barker I)</name>
    <dbReference type="NCBI Taxonomy" id="579138"/>
    <lineage>
        <taxon>Bacteria</taxon>
        <taxon>Pseudomonadati</taxon>
        <taxon>Pseudomonadota</taxon>
        <taxon>Alphaproteobacteria</taxon>
        <taxon>Sphingomonadales</taxon>
        <taxon>Zymomonadaceae</taxon>
        <taxon>Zymomonas</taxon>
    </lineage>
</organism>
<dbReference type="InterPro" id="IPR000182">
    <property type="entry name" value="GNAT_dom"/>
</dbReference>
<dbReference type="EMBL" id="CP002865">
    <property type="protein sequence ID" value="AEI38554.1"/>
    <property type="molecule type" value="Genomic_DNA"/>
</dbReference>